<keyword evidence="5 10" id="KW-0802">TPR repeat</keyword>
<feature type="repeat" description="TPR" evidence="10">
    <location>
        <begin position="321"/>
        <end position="354"/>
    </location>
</feature>
<evidence type="ECO:0000256" key="7">
    <source>
        <dbReference type="ARBA" id="ARBA00023128"/>
    </source>
</evidence>
<accession>A0A9P0F2B4</accession>
<feature type="repeat" description="TPR" evidence="10">
    <location>
        <begin position="430"/>
        <end position="463"/>
    </location>
</feature>
<evidence type="ECO:0000256" key="6">
    <source>
        <dbReference type="ARBA" id="ARBA00022989"/>
    </source>
</evidence>
<dbReference type="GO" id="GO:0045039">
    <property type="term" value="P:protein insertion into mitochondrial inner membrane"/>
    <property type="evidence" value="ECO:0007669"/>
    <property type="project" value="TreeGrafter"/>
</dbReference>
<dbReference type="KEGG" id="btab:109031135"/>
<keyword evidence="3" id="KW-0677">Repeat</keyword>
<dbReference type="SUPFAM" id="SSF48452">
    <property type="entry name" value="TPR-like"/>
    <property type="match status" value="2"/>
</dbReference>
<evidence type="ECO:0000313" key="11">
    <source>
        <dbReference type="EMBL" id="CAH0386711.1"/>
    </source>
</evidence>
<evidence type="ECO:0000256" key="5">
    <source>
        <dbReference type="ARBA" id="ARBA00022803"/>
    </source>
</evidence>
<name>A0A9P0F2B4_BEMTA</name>
<dbReference type="EMBL" id="OU963864">
    <property type="protein sequence ID" value="CAH0386711.1"/>
    <property type="molecule type" value="Genomic_DNA"/>
</dbReference>
<dbReference type="GO" id="GO:0008320">
    <property type="term" value="F:protein transmembrane transporter activity"/>
    <property type="evidence" value="ECO:0007669"/>
    <property type="project" value="TreeGrafter"/>
</dbReference>
<dbReference type="AlphaFoldDB" id="A0A9P0F2B4"/>
<proteinExistence type="inferred from homology"/>
<evidence type="ECO:0000256" key="1">
    <source>
        <dbReference type="ARBA" id="ARBA00004572"/>
    </source>
</evidence>
<dbReference type="Pfam" id="PF13181">
    <property type="entry name" value="TPR_8"/>
    <property type="match status" value="4"/>
</dbReference>
<keyword evidence="7" id="KW-0496">Mitochondrion</keyword>
<gene>
    <name evidence="11" type="ORF">BEMITA_LOCUS5789</name>
</gene>
<feature type="repeat" description="TPR" evidence="10">
    <location>
        <begin position="355"/>
        <end position="388"/>
    </location>
</feature>
<feature type="repeat" description="TPR" evidence="10">
    <location>
        <begin position="499"/>
        <end position="532"/>
    </location>
</feature>
<dbReference type="PROSITE" id="PS50005">
    <property type="entry name" value="TPR"/>
    <property type="match status" value="5"/>
</dbReference>
<dbReference type="PANTHER" id="PTHR46208:SF1">
    <property type="entry name" value="MITOCHONDRIAL IMPORT RECEPTOR SUBUNIT TOM70"/>
    <property type="match status" value="1"/>
</dbReference>
<evidence type="ECO:0000256" key="2">
    <source>
        <dbReference type="ARBA" id="ARBA00022692"/>
    </source>
</evidence>
<dbReference type="GO" id="GO:0030150">
    <property type="term" value="P:protein import into mitochondrial matrix"/>
    <property type="evidence" value="ECO:0007669"/>
    <property type="project" value="TreeGrafter"/>
</dbReference>
<keyword evidence="8" id="KW-0472">Membrane</keyword>
<evidence type="ECO:0000256" key="4">
    <source>
        <dbReference type="ARBA" id="ARBA00022787"/>
    </source>
</evidence>
<keyword evidence="12" id="KW-1185">Reference proteome</keyword>
<dbReference type="PANTHER" id="PTHR46208">
    <property type="entry name" value="MITOCHONDRIAL IMPORT RECEPTOR SUBUNIT TOM70"/>
    <property type="match status" value="1"/>
</dbReference>
<comment type="subcellular location">
    <subcellularLocation>
        <location evidence="1">Mitochondrion outer membrane</location>
        <topology evidence="1">Single-pass membrane protein</topology>
    </subcellularLocation>
</comment>
<keyword evidence="4" id="KW-1000">Mitochondrion outer membrane</keyword>
<dbReference type="Gene3D" id="1.25.40.10">
    <property type="entry name" value="Tetratricopeptide repeat domain"/>
    <property type="match status" value="2"/>
</dbReference>
<evidence type="ECO:0000256" key="3">
    <source>
        <dbReference type="ARBA" id="ARBA00022737"/>
    </source>
</evidence>
<evidence type="ECO:0000313" key="12">
    <source>
        <dbReference type="Proteomes" id="UP001152759"/>
    </source>
</evidence>
<evidence type="ECO:0000256" key="10">
    <source>
        <dbReference type="PROSITE-ProRule" id="PRU00339"/>
    </source>
</evidence>
<dbReference type="Proteomes" id="UP001152759">
    <property type="component" value="Chromosome 3"/>
</dbReference>
<comment type="similarity">
    <text evidence="9">Belongs to the Tom70 family.</text>
</comment>
<keyword evidence="2" id="KW-0812">Transmembrane</keyword>
<sequence>MSNSSSTGLPSLTKWQLAIILGTPVAAGLGYLCYKNMCKELSPDSAKDSDKKKIKEKTVDTIPRPKTPLEMAVDLKMRGNEFFKKNDFDSALKSYTEAIETCPPEEKETLCLFYQNRAAVYDKLKQHENVIKECTAALELNPKYRKALIRRASSYEAVQDLKSALEDITAVCILDNFSDQSILRVADKLLQEYGKRNAKNIVDNRKPTLPSKNYVKTYLSTFSYDPVLSNLDSSTNNHVSDSGDSGLDKALRLFKEEKYDKVIEAAEEEFSRPEEDVDENRKKQAELLIATMNIFCDQRNKALDQLTAIIDAENVDPKIAVNALIKRAALYFQSQEIEKCYEDFEKAVKIDEDIADIYHHRGQIHILMNQIKDAKIDFAVALSKNPDSPIIAVQKCYIDFRYAQVNESSAFAEECLKNFKTLIDKYPKCVECYFMYAQVLMAMQDYENAEYYIKEASKIDPTNATLYVHRGLLKFQWTGRPEEGVEFIEKAIKLDDRCELAYETLGTLKVQNGNLEEAISCFEKALEIAKSEVEITHILSLKFAAEAQLNVATRFNLYKNNRVVVS</sequence>
<dbReference type="InterPro" id="IPR019734">
    <property type="entry name" value="TPR_rpt"/>
</dbReference>
<feature type="repeat" description="TPR" evidence="10">
    <location>
        <begin position="72"/>
        <end position="105"/>
    </location>
</feature>
<evidence type="ECO:0008006" key="13">
    <source>
        <dbReference type="Google" id="ProtNLM"/>
    </source>
</evidence>
<keyword evidence="6" id="KW-1133">Transmembrane helix</keyword>
<dbReference type="GO" id="GO:0030943">
    <property type="term" value="F:mitochondrion targeting sequence binding"/>
    <property type="evidence" value="ECO:0007669"/>
    <property type="project" value="TreeGrafter"/>
</dbReference>
<evidence type="ECO:0000256" key="8">
    <source>
        <dbReference type="ARBA" id="ARBA00023136"/>
    </source>
</evidence>
<protein>
    <recommendedName>
        <fullName evidence="13">Mitochondrial import receptor subunit TOM70</fullName>
    </recommendedName>
</protein>
<evidence type="ECO:0000256" key="9">
    <source>
        <dbReference type="ARBA" id="ARBA00038030"/>
    </source>
</evidence>
<organism evidence="11 12">
    <name type="scientific">Bemisia tabaci</name>
    <name type="common">Sweetpotato whitefly</name>
    <name type="synonym">Aleurodes tabaci</name>
    <dbReference type="NCBI Taxonomy" id="7038"/>
    <lineage>
        <taxon>Eukaryota</taxon>
        <taxon>Metazoa</taxon>
        <taxon>Ecdysozoa</taxon>
        <taxon>Arthropoda</taxon>
        <taxon>Hexapoda</taxon>
        <taxon>Insecta</taxon>
        <taxon>Pterygota</taxon>
        <taxon>Neoptera</taxon>
        <taxon>Paraneoptera</taxon>
        <taxon>Hemiptera</taxon>
        <taxon>Sternorrhyncha</taxon>
        <taxon>Aleyrodoidea</taxon>
        <taxon>Aleyrodidae</taxon>
        <taxon>Aleyrodinae</taxon>
        <taxon>Bemisia</taxon>
    </lineage>
</organism>
<dbReference type="GO" id="GO:0005741">
    <property type="term" value="C:mitochondrial outer membrane"/>
    <property type="evidence" value="ECO:0007669"/>
    <property type="project" value="UniProtKB-SubCell"/>
</dbReference>
<dbReference type="SMART" id="SM00028">
    <property type="entry name" value="TPR"/>
    <property type="match status" value="8"/>
</dbReference>
<dbReference type="InterPro" id="IPR011990">
    <property type="entry name" value="TPR-like_helical_dom_sf"/>
</dbReference>
<reference evidence="11" key="1">
    <citation type="submission" date="2021-12" db="EMBL/GenBank/DDBJ databases">
        <authorList>
            <person name="King R."/>
        </authorList>
    </citation>
    <scope>NUCLEOTIDE SEQUENCE</scope>
</reference>